<dbReference type="AlphaFoldDB" id="A0A0L9Y447"/>
<name>A0A0L9Y447_CLOBO</name>
<evidence type="ECO:0000313" key="3">
    <source>
        <dbReference type="Proteomes" id="UP000472355"/>
    </source>
</evidence>
<feature type="domain" description="ORC1/DEAH AAA+ ATPase" evidence="1">
    <location>
        <begin position="155"/>
        <end position="308"/>
    </location>
</feature>
<keyword evidence="2" id="KW-0547">Nucleotide-binding</keyword>
<organism evidence="2 3">
    <name type="scientific">Clostridium botulinum</name>
    <dbReference type="NCBI Taxonomy" id="1491"/>
    <lineage>
        <taxon>Bacteria</taxon>
        <taxon>Bacillati</taxon>
        <taxon>Bacillota</taxon>
        <taxon>Clostridia</taxon>
        <taxon>Eubacteriales</taxon>
        <taxon>Clostridiaceae</taxon>
        <taxon>Clostridium</taxon>
    </lineage>
</organism>
<evidence type="ECO:0000259" key="1">
    <source>
        <dbReference type="Pfam" id="PF13401"/>
    </source>
</evidence>
<proteinExistence type="predicted"/>
<dbReference type="RefSeq" id="WP_053342853.1">
    <property type="nucleotide sequence ID" value="NZ_LFPG01000012.1"/>
</dbReference>
<sequence>MGNDVLDIQSILKGEIIYNPKYNKQIIEEYKNNPCIEALPNIFDDEFVVKELASYPQISNHGEIKNENVRYHLIKSIKSYYQPLSCHLKIEHTLSCIIRRSYIARNPASKEYLQRIRLILEVMGEKNQNNINIIDFDVCKNLSDKFSTIPETTRSSAECFSIIGISGMGKSTAIEKLLLMYPQVIIHRKYKGKPLTRTQITWLKIDCPYDGSIKTLCKMFFKALDDVLLTTNYFITYASYRNSAATMMIHMAHLASLHSIGVLVIDEMQHLINHKNKPSEILNFLVTLTNTIGISIVQIGTPKLNNVLTKGLRELRRAEESGSIFWGRMKEDEEWDFFIENLWEEQILKNYTPINDKLKQAMYYETQGITAITINLFILIQVQAIFNNSEKITVNLIHNVAKKDLRLTNRVIQAIRSNNPDEMANYEDISIEIENVIQDKIQEAQHRERVRELSNQYKESVLQNNKQFKETLITEVMSIGLFVYIDYDKLEKIVDKIVKGDPSKLNTALVKQKVIMAAMEEENRIVEKNNQISNSKEKTNLYDKGDLRNLFDESVKKKVHIYDVLKDNGYIKDPLQELY</sequence>
<dbReference type="Proteomes" id="UP000472355">
    <property type="component" value="Unassembled WGS sequence"/>
</dbReference>
<protein>
    <submittedName>
        <fullName evidence="2">ATP-binding protein</fullName>
    </submittedName>
</protein>
<dbReference type="Pfam" id="PF13401">
    <property type="entry name" value="AAA_22"/>
    <property type="match status" value="1"/>
</dbReference>
<dbReference type="InterPro" id="IPR027417">
    <property type="entry name" value="P-loop_NTPase"/>
</dbReference>
<evidence type="ECO:0000313" key="2">
    <source>
        <dbReference type="EMBL" id="NFA41588.1"/>
    </source>
</evidence>
<dbReference type="Gene3D" id="3.40.50.300">
    <property type="entry name" value="P-loop containing nucleotide triphosphate hydrolases"/>
    <property type="match status" value="1"/>
</dbReference>
<gene>
    <name evidence="2" type="ORF">EXM65_03075</name>
</gene>
<comment type="caution">
    <text evidence="2">The sequence shown here is derived from an EMBL/GenBank/DDBJ whole genome shotgun (WGS) entry which is preliminary data.</text>
</comment>
<keyword evidence="2" id="KW-0067">ATP-binding</keyword>
<accession>A0A0L9Y447</accession>
<dbReference type="GO" id="GO:0005524">
    <property type="term" value="F:ATP binding"/>
    <property type="evidence" value="ECO:0007669"/>
    <property type="project" value="UniProtKB-KW"/>
</dbReference>
<dbReference type="InterPro" id="IPR049945">
    <property type="entry name" value="AAA_22"/>
</dbReference>
<dbReference type="SUPFAM" id="SSF52540">
    <property type="entry name" value="P-loop containing nucleoside triphosphate hydrolases"/>
    <property type="match status" value="1"/>
</dbReference>
<dbReference type="OrthoDB" id="5593847at2"/>
<dbReference type="GO" id="GO:0016887">
    <property type="term" value="F:ATP hydrolysis activity"/>
    <property type="evidence" value="ECO:0007669"/>
    <property type="project" value="InterPro"/>
</dbReference>
<dbReference type="EMBL" id="SGKU01000005">
    <property type="protein sequence ID" value="NFA41588.1"/>
    <property type="molecule type" value="Genomic_DNA"/>
</dbReference>
<reference evidence="2 3" key="1">
    <citation type="submission" date="2019-02" db="EMBL/GenBank/DDBJ databases">
        <title>Genome sequencing of Clostridium botulinum clinical isolates.</title>
        <authorList>
            <person name="Brunt J."/>
            <person name="Van Vliet A.H.M."/>
            <person name="Stringer S.C."/>
            <person name="Grant K.A."/>
            <person name="Carter A.C."/>
            <person name="Peck M.W."/>
        </authorList>
    </citation>
    <scope>NUCLEOTIDE SEQUENCE [LARGE SCALE GENOMIC DNA]</scope>
    <source>
        <strain evidence="2 3">H113700579</strain>
    </source>
</reference>